<name>A0A5C2H1E1_9CAUD</name>
<dbReference type="GO" id="GO:0051701">
    <property type="term" value="P:biological process involved in interaction with host"/>
    <property type="evidence" value="ECO:0007669"/>
    <property type="project" value="UniProtKB-ARBA"/>
</dbReference>
<dbReference type="Gene3D" id="2.160.20.10">
    <property type="entry name" value="Single-stranded right-handed beta-helix, Pectin lyase-like"/>
    <property type="match status" value="1"/>
</dbReference>
<evidence type="ECO:0000313" key="4">
    <source>
        <dbReference type="Proteomes" id="UP000322838"/>
    </source>
</evidence>
<comment type="subcellular location">
    <subcellularLocation>
        <location evidence="1">Virion</location>
    </subcellularLocation>
</comment>
<gene>
    <name evidence="3" type="ORF">Smphiort11_080</name>
</gene>
<evidence type="ECO:0000256" key="2">
    <source>
        <dbReference type="ARBA" id="ARBA00022844"/>
    </source>
</evidence>
<accession>A0A5C2H1E1</accession>
<dbReference type="InterPro" id="IPR011050">
    <property type="entry name" value="Pectin_lyase_fold/virulence"/>
</dbReference>
<proteinExistence type="predicted"/>
<dbReference type="InterPro" id="IPR012334">
    <property type="entry name" value="Pectin_lyas_fold"/>
</dbReference>
<organism evidence="3 4">
    <name type="scientific">Sinorhizobium phage ort11</name>
    <dbReference type="NCBI Taxonomy" id="2599764"/>
    <lineage>
        <taxon>Viruses</taxon>
        <taxon>Duplodnaviria</taxon>
        <taxon>Heunggongvirae</taxon>
        <taxon>Uroviricota</taxon>
        <taxon>Caudoviricetes</taxon>
        <taxon>Schitoviridae</taxon>
        <taxon>Huelvavirus</taxon>
        <taxon>Huelvavirus ort11</taxon>
    </lineage>
</organism>
<keyword evidence="2" id="KW-0946">Virion</keyword>
<dbReference type="GO" id="GO:0019058">
    <property type="term" value="P:viral life cycle"/>
    <property type="evidence" value="ECO:0007669"/>
    <property type="project" value="UniProtKB-ARBA"/>
</dbReference>
<dbReference type="GO" id="GO:0044423">
    <property type="term" value="C:virion component"/>
    <property type="evidence" value="ECO:0007669"/>
    <property type="project" value="UniProtKB-KW"/>
</dbReference>
<evidence type="ECO:0000313" key="3">
    <source>
        <dbReference type="EMBL" id="QEP29878.1"/>
    </source>
</evidence>
<evidence type="ECO:0000256" key="1">
    <source>
        <dbReference type="ARBA" id="ARBA00004328"/>
    </source>
</evidence>
<sequence length="706" mass="74986">MTQLPLVLAIPRFKENEERVDKLVNGTALETWQTSGGVTLPSFAKFLADKDDEIDSAAESAAAAALSASAAALSAATSETNAANAINRANHIGTQSIFTIVEFNAFNADDSGLVDVSAAFQAIVNTFPYVRVVTGEYLIDDNVTVPSTCVVIFDNGAKLKIGTDVIITWNGGIIADAYQQIFSGDLVQSSYVSNSLTPYILGLQGNPRIPWSSPFWFGAKGDNVTDDYNAFVCSFFFGPGSYVPGLDIESGQRYLCSTSIPVRRSMFIKGDGYRSWMRLVAFTPSGVGQFIGIAGLLPTVSGGQPAVFVDNILIDGIHVDTNNGTNDNGIGGSMCRNVEVRNCFFSNVGRKAVTFQYHVHNHYVHHNWVLSASMETAGNQNVFTTEGENSSFTYSNGVVGFDHDGADNTGHVFDSNHIEVSGVGGVTLSNCRRSVVRNLTMNTLGATGRPIVTGRVVKDVIFENIFCKTSTLGFIHAGSATSISVKFINCWIENCSGDEMFYSEGPGAQFINSGGTQTDDRLAWSIRGTDCKILNCRLEMTAITSATQATSLFSTASRFEMKDCYINSANALRGFGGSTAADIKIIGNHFTGGVTDGISISGANFLCINNIIGGNAINRIVTAATAINGVCTGNILTGGASAQINMNNTSLFSSVKCNNPGDTNTGDNMFLGINALWQDSTGDLRIMTSGALRASDTDGVIVGTQT</sequence>
<dbReference type="SUPFAM" id="SSF51126">
    <property type="entry name" value="Pectin lyase-like"/>
    <property type="match status" value="1"/>
</dbReference>
<reference evidence="4" key="1">
    <citation type="submission" date="2019-07" db="EMBL/GenBank/DDBJ databases">
        <authorList>
            <person name="Cubo M.T."/>
            <person name="Espuny M.D.R."/>
            <person name="Balsanelli E."/>
        </authorList>
    </citation>
    <scope>NUCLEOTIDE SEQUENCE [LARGE SCALE GENOMIC DNA]</scope>
</reference>
<protein>
    <submittedName>
        <fullName evidence="3">Uncharacterized protein</fullName>
    </submittedName>
</protein>
<keyword evidence="4" id="KW-1185">Reference proteome</keyword>
<dbReference type="EMBL" id="MN228696">
    <property type="protein sequence ID" value="QEP29878.1"/>
    <property type="molecule type" value="Genomic_DNA"/>
</dbReference>
<dbReference type="Proteomes" id="UP000322838">
    <property type="component" value="Segment"/>
</dbReference>